<comment type="caution">
    <text evidence="1">The sequence shown here is derived from an EMBL/GenBank/DDBJ whole genome shotgun (WGS) entry which is preliminary data.</text>
</comment>
<proteinExistence type="predicted"/>
<dbReference type="Proteomes" id="UP000230564">
    <property type="component" value="Unassembled WGS sequence"/>
</dbReference>
<name>A0A2H0NET6_9BACT</name>
<evidence type="ECO:0008006" key="3">
    <source>
        <dbReference type="Google" id="ProtNLM"/>
    </source>
</evidence>
<gene>
    <name evidence="1" type="ORF">COV55_02930</name>
</gene>
<organism evidence="1 2">
    <name type="scientific">Candidatus Komeilibacteria bacterium CG11_big_fil_rev_8_21_14_0_20_36_20</name>
    <dbReference type="NCBI Taxonomy" id="1974477"/>
    <lineage>
        <taxon>Bacteria</taxon>
        <taxon>Candidatus Komeiliibacteriota</taxon>
    </lineage>
</organism>
<dbReference type="AlphaFoldDB" id="A0A2H0NET6"/>
<accession>A0A2H0NET6</accession>
<dbReference type="EMBL" id="PCWQ01000011">
    <property type="protein sequence ID" value="PIR06685.1"/>
    <property type="molecule type" value="Genomic_DNA"/>
</dbReference>
<reference evidence="1 2" key="1">
    <citation type="submission" date="2017-09" db="EMBL/GenBank/DDBJ databases">
        <title>Depth-based differentiation of microbial function through sediment-hosted aquifers and enrichment of novel symbionts in the deep terrestrial subsurface.</title>
        <authorList>
            <person name="Probst A.J."/>
            <person name="Ladd B."/>
            <person name="Jarett J.K."/>
            <person name="Geller-Mcgrath D.E."/>
            <person name="Sieber C.M."/>
            <person name="Emerson J.B."/>
            <person name="Anantharaman K."/>
            <person name="Thomas B.C."/>
            <person name="Malmstrom R."/>
            <person name="Stieglmeier M."/>
            <person name="Klingl A."/>
            <person name="Woyke T."/>
            <person name="Ryan C.M."/>
            <person name="Banfield J.F."/>
        </authorList>
    </citation>
    <scope>NUCLEOTIDE SEQUENCE [LARGE SCALE GENOMIC DNA]</scope>
    <source>
        <strain evidence="1">CG11_big_fil_rev_8_21_14_0_20_36_20</strain>
    </source>
</reference>
<protein>
    <recommendedName>
        <fullName evidence="3">N-acetyltransferase domain-containing protein</fullName>
    </recommendedName>
</protein>
<dbReference type="Gene3D" id="3.40.630.30">
    <property type="match status" value="1"/>
</dbReference>
<evidence type="ECO:0000313" key="1">
    <source>
        <dbReference type="EMBL" id="PIR06685.1"/>
    </source>
</evidence>
<evidence type="ECO:0000313" key="2">
    <source>
        <dbReference type="Proteomes" id="UP000230564"/>
    </source>
</evidence>
<sequence length="138" mass="15813">MDIRVLKNEDIIQLLALSTEMYKSINNLVNDFGAINTVIHEINTQQDFTAVGLFDVDKLVGFTKGYYFSKKIFHFSGIYVIMKNTKFTKDLIDFSLNLVKEKGYSAWTAKASNSNISSILQTKYNAQVDYTQLIKEFD</sequence>